<dbReference type="Proteomes" id="UP001056386">
    <property type="component" value="Chromosome 1"/>
</dbReference>
<dbReference type="InterPro" id="IPR036397">
    <property type="entry name" value="RNaseH_sf"/>
</dbReference>
<dbReference type="InterPro" id="IPR012337">
    <property type="entry name" value="RNaseH-like_sf"/>
</dbReference>
<dbReference type="SMART" id="SM00479">
    <property type="entry name" value="EXOIII"/>
    <property type="match status" value="1"/>
</dbReference>
<dbReference type="PANTHER" id="PTHR23044:SF61">
    <property type="entry name" value="3'-5' EXORIBONUCLEASE 1-RELATED"/>
    <property type="match status" value="1"/>
</dbReference>
<keyword evidence="2" id="KW-0378">Hydrolase</keyword>
<keyword evidence="3 5" id="KW-0269">Exonuclease</keyword>
<dbReference type="InterPro" id="IPR047201">
    <property type="entry name" value="ERI-1_3'hExo-like"/>
</dbReference>
<dbReference type="SUPFAM" id="SSF53098">
    <property type="entry name" value="Ribonuclease H-like"/>
    <property type="match status" value="1"/>
</dbReference>
<dbReference type="Gene3D" id="3.30.420.10">
    <property type="entry name" value="Ribonuclease H-like superfamily/Ribonuclease H"/>
    <property type="match status" value="1"/>
</dbReference>
<reference evidence="5" key="1">
    <citation type="submission" date="2022-06" db="EMBL/GenBank/DDBJ databases">
        <title>Draft genome sequence of Burkholderia glumae strain GR20004 isolated from rice panicle showing bacterial panicle blight.</title>
        <authorList>
            <person name="Choi S.Y."/>
            <person name="Lee Y.H."/>
        </authorList>
    </citation>
    <scope>NUCLEOTIDE SEQUENCE</scope>
    <source>
        <strain evidence="5">GR20004</strain>
    </source>
</reference>
<evidence type="ECO:0000259" key="4">
    <source>
        <dbReference type="SMART" id="SM00479"/>
    </source>
</evidence>
<proteinExistence type="predicted"/>
<evidence type="ECO:0000313" key="6">
    <source>
        <dbReference type="Proteomes" id="UP001056386"/>
    </source>
</evidence>
<accession>A0ABY5BH21</accession>
<evidence type="ECO:0000256" key="2">
    <source>
        <dbReference type="ARBA" id="ARBA00022801"/>
    </source>
</evidence>
<gene>
    <name evidence="5" type="ORF">NFI99_26445</name>
</gene>
<sequence length="188" mass="20570">MPPILVVDLEATCDENVPSFDMETIEIGAVWIADGAVLDHFQSFVRPIVNPTLTLFCSKLTGIRQADVDAAPLFSVAADELRAFVAKHQQATSVFMSWGAWDRRQLERDSARHGIAMPIALPHQNAKRRFAKQRRIKEVGMAKACELVGLTLVGTHHRALDDALNVAQLLPWVLGNSIPAAAVAALKI</sequence>
<evidence type="ECO:0000313" key="5">
    <source>
        <dbReference type="EMBL" id="USS45132.1"/>
    </source>
</evidence>
<feature type="domain" description="Exonuclease" evidence="4">
    <location>
        <begin position="3"/>
        <end position="179"/>
    </location>
</feature>
<organism evidence="5 6">
    <name type="scientific">Burkholderia glumae</name>
    <name type="common">Pseudomonas glumae</name>
    <dbReference type="NCBI Taxonomy" id="337"/>
    <lineage>
        <taxon>Bacteria</taxon>
        <taxon>Pseudomonadati</taxon>
        <taxon>Pseudomonadota</taxon>
        <taxon>Betaproteobacteria</taxon>
        <taxon>Burkholderiales</taxon>
        <taxon>Burkholderiaceae</taxon>
        <taxon>Burkholderia</taxon>
    </lineage>
</organism>
<keyword evidence="6" id="KW-1185">Reference proteome</keyword>
<keyword evidence="1" id="KW-0540">Nuclease</keyword>
<dbReference type="CDD" id="cd06133">
    <property type="entry name" value="ERI-1_3'hExo_like"/>
    <property type="match status" value="1"/>
</dbReference>
<dbReference type="InterPro" id="IPR013520">
    <property type="entry name" value="Ribonucl_H"/>
</dbReference>
<dbReference type="InterPro" id="IPR051274">
    <property type="entry name" value="3-5_Exoribonuclease"/>
</dbReference>
<dbReference type="PANTHER" id="PTHR23044">
    <property type="entry name" value="3'-5' EXONUCLEASE ERI1-RELATED"/>
    <property type="match status" value="1"/>
</dbReference>
<dbReference type="Pfam" id="PF00929">
    <property type="entry name" value="RNase_T"/>
    <property type="match status" value="1"/>
</dbReference>
<dbReference type="RefSeq" id="WP_252836757.1">
    <property type="nucleotide sequence ID" value="NZ_CP099587.1"/>
</dbReference>
<dbReference type="EMBL" id="CP099587">
    <property type="protein sequence ID" value="USS45132.1"/>
    <property type="molecule type" value="Genomic_DNA"/>
</dbReference>
<dbReference type="GO" id="GO:0004527">
    <property type="term" value="F:exonuclease activity"/>
    <property type="evidence" value="ECO:0007669"/>
    <property type="project" value="UniProtKB-KW"/>
</dbReference>
<evidence type="ECO:0000256" key="3">
    <source>
        <dbReference type="ARBA" id="ARBA00022839"/>
    </source>
</evidence>
<name>A0ABY5BH21_BURGL</name>
<protein>
    <submittedName>
        <fullName evidence="5">Exonuclease domain-containing protein</fullName>
    </submittedName>
</protein>
<evidence type="ECO:0000256" key="1">
    <source>
        <dbReference type="ARBA" id="ARBA00022722"/>
    </source>
</evidence>